<proteinExistence type="inferred from homology"/>
<comment type="similarity">
    <text evidence="2">Belongs to the TLS1 family.</text>
</comment>
<evidence type="ECO:0000256" key="2">
    <source>
        <dbReference type="ARBA" id="ARBA00007643"/>
    </source>
</evidence>
<evidence type="ECO:0000256" key="1">
    <source>
        <dbReference type="ARBA" id="ARBA00004123"/>
    </source>
</evidence>
<sequence>MPEDTSLANPAIRPAKRRKVYRQRDDSDSILEANDATSLPIGGVSAETPTTLEELVQQARNATDMVHENDAEPPLRVAEILRRRRVARNRRGGIEFSNVGQSTKPIPQSTQPTDALALVDKDDTAADVKTVVNRFAPQTGQVLDVDKHMVAYIDSEIAKRLQGYDTSNLTPNGRSPGIDGATSNLLGHNRQPAALGKLLEIDLGPDATLNNIARTEAAKKRLEGGEVEPEEGAQKPRLRKDGKPWRGRRRRNSQDIKRDKLVEEVLRESRLEIYDEPETELANDDQAADDRIAEQFRREFMDAITSRRQRKGPAKSAGGAKVDDRPKGPKLGGSRSARAAMREQQEKAAKK</sequence>
<dbReference type="GO" id="GO:0005681">
    <property type="term" value="C:spliceosomal complex"/>
    <property type="evidence" value="ECO:0007669"/>
    <property type="project" value="TreeGrafter"/>
</dbReference>
<feature type="region of interest" description="Disordered" evidence="4">
    <location>
        <begin position="220"/>
        <end position="252"/>
    </location>
</feature>
<comment type="subcellular location">
    <subcellularLocation>
        <location evidence="1">Nucleus</location>
    </subcellularLocation>
</comment>
<organism evidence="5 6">
    <name type="scientific">Lasallia pustulata</name>
    <dbReference type="NCBI Taxonomy" id="136370"/>
    <lineage>
        <taxon>Eukaryota</taxon>
        <taxon>Fungi</taxon>
        <taxon>Dikarya</taxon>
        <taxon>Ascomycota</taxon>
        <taxon>Pezizomycotina</taxon>
        <taxon>Lecanoromycetes</taxon>
        <taxon>OSLEUM clade</taxon>
        <taxon>Umbilicariomycetidae</taxon>
        <taxon>Umbilicariales</taxon>
        <taxon>Umbilicariaceae</taxon>
        <taxon>Lasallia</taxon>
    </lineage>
</organism>
<name>A0A1W5DA83_9LECA</name>
<dbReference type="PANTHER" id="PTHR13486:SF2">
    <property type="entry name" value="SPLICING FACTOR C9ORF78"/>
    <property type="match status" value="1"/>
</dbReference>
<dbReference type="PANTHER" id="PTHR13486">
    <property type="entry name" value="TELOMERE LENGTH AND SILENCING PROTEIN 1 TLS1 FAMILY MEMBER"/>
    <property type="match status" value="1"/>
</dbReference>
<keyword evidence="6" id="KW-1185">Reference proteome</keyword>
<dbReference type="Proteomes" id="UP000192927">
    <property type="component" value="Unassembled WGS sequence"/>
</dbReference>
<keyword evidence="3" id="KW-0539">Nucleus</keyword>
<reference evidence="6" key="1">
    <citation type="submission" date="2017-03" db="EMBL/GenBank/DDBJ databases">
        <authorList>
            <person name="Sharma R."/>
            <person name="Thines M."/>
        </authorList>
    </citation>
    <scope>NUCLEOTIDE SEQUENCE [LARGE SCALE GENOMIC DNA]</scope>
</reference>
<protein>
    <submittedName>
        <fullName evidence="5">Hepatocellular carcinoma-associated antigen 59</fullName>
    </submittedName>
</protein>
<dbReference type="Pfam" id="PF07052">
    <property type="entry name" value="Hep_59"/>
    <property type="match status" value="1"/>
</dbReference>
<feature type="region of interest" description="Disordered" evidence="4">
    <location>
        <begin position="300"/>
        <end position="351"/>
    </location>
</feature>
<dbReference type="GO" id="GO:0000398">
    <property type="term" value="P:mRNA splicing, via spliceosome"/>
    <property type="evidence" value="ECO:0007669"/>
    <property type="project" value="TreeGrafter"/>
</dbReference>
<dbReference type="EMBL" id="FWEW01003604">
    <property type="protein sequence ID" value="SLM39955.1"/>
    <property type="molecule type" value="Genomic_DNA"/>
</dbReference>
<dbReference type="AlphaFoldDB" id="A0A1W5DA83"/>
<evidence type="ECO:0000313" key="6">
    <source>
        <dbReference type="Proteomes" id="UP000192927"/>
    </source>
</evidence>
<accession>A0A1W5DA83</accession>
<evidence type="ECO:0000256" key="4">
    <source>
        <dbReference type="SAM" id="MobiDB-lite"/>
    </source>
</evidence>
<feature type="region of interest" description="Disordered" evidence="4">
    <location>
        <begin position="1"/>
        <end position="46"/>
    </location>
</feature>
<evidence type="ECO:0000313" key="5">
    <source>
        <dbReference type="EMBL" id="SLM39955.1"/>
    </source>
</evidence>
<evidence type="ECO:0000256" key="3">
    <source>
        <dbReference type="ARBA" id="ARBA00023242"/>
    </source>
</evidence>
<feature type="compositionally biased region" description="Basic and acidic residues" evidence="4">
    <location>
        <begin position="340"/>
        <end position="351"/>
    </location>
</feature>
<dbReference type="InterPro" id="IPR010756">
    <property type="entry name" value="Tls1-like"/>
</dbReference>